<evidence type="ECO:0000313" key="4">
    <source>
        <dbReference type="Proteomes" id="UP001295423"/>
    </source>
</evidence>
<keyword evidence="4" id="KW-1185">Reference proteome</keyword>
<feature type="chain" id="PRO_5042147809" description="Phospholipase B-like" evidence="2">
    <location>
        <begin position="20"/>
        <end position="405"/>
    </location>
</feature>
<accession>A0AAD2G896</accession>
<feature type="region of interest" description="Disordered" evidence="1">
    <location>
        <begin position="48"/>
        <end position="69"/>
    </location>
</feature>
<evidence type="ECO:0000256" key="2">
    <source>
        <dbReference type="SAM" id="SignalP"/>
    </source>
</evidence>
<dbReference type="EMBL" id="CAKOGP040002258">
    <property type="protein sequence ID" value="CAJ1966165.1"/>
    <property type="molecule type" value="Genomic_DNA"/>
</dbReference>
<dbReference type="Proteomes" id="UP001295423">
    <property type="component" value="Unassembled WGS sequence"/>
</dbReference>
<evidence type="ECO:0000256" key="1">
    <source>
        <dbReference type="SAM" id="MobiDB-lite"/>
    </source>
</evidence>
<name>A0AAD2G896_9STRA</name>
<evidence type="ECO:0008006" key="5">
    <source>
        <dbReference type="Google" id="ProtNLM"/>
    </source>
</evidence>
<protein>
    <recommendedName>
        <fullName evidence="5">Phospholipase B-like</fullName>
    </recommendedName>
</protein>
<comment type="caution">
    <text evidence="3">The sequence shown here is derived from an EMBL/GenBank/DDBJ whole genome shotgun (WGS) entry which is preliminary data.</text>
</comment>
<gene>
    <name evidence="3" type="ORF">CYCCA115_LOCUS21748</name>
</gene>
<reference evidence="3" key="1">
    <citation type="submission" date="2023-08" db="EMBL/GenBank/DDBJ databases">
        <authorList>
            <person name="Audoor S."/>
            <person name="Bilcke G."/>
        </authorList>
    </citation>
    <scope>NUCLEOTIDE SEQUENCE</scope>
</reference>
<organism evidence="3 4">
    <name type="scientific">Cylindrotheca closterium</name>
    <dbReference type="NCBI Taxonomy" id="2856"/>
    <lineage>
        <taxon>Eukaryota</taxon>
        <taxon>Sar</taxon>
        <taxon>Stramenopiles</taxon>
        <taxon>Ochrophyta</taxon>
        <taxon>Bacillariophyta</taxon>
        <taxon>Bacillariophyceae</taxon>
        <taxon>Bacillariophycidae</taxon>
        <taxon>Bacillariales</taxon>
        <taxon>Bacillariaceae</taxon>
        <taxon>Cylindrotheca</taxon>
    </lineage>
</organism>
<sequence>MIFRLPTAVVATLLVGASAFAPTNIQMSRTNTKQRGTSTVVVVNQDLGAGGMADTRDPDALDHDDPRKSISAAPSFEEYLKLRGEGAAGSSSSAAASEAPSPAPAAATPVAPSPAPVASTGGGGGGDAITTLETSQAASVAKIQAGIPDLAVKPDFTIAESLSTSEAITIDAFDAAGPANVAWIASVSVSDKMSSLTIFNGPLTDVPHLVSRCSVVPGGSLHWKLDFRPRDYGAYEMRKEDGSYPGPDELGRKSFEYSGARKQFESKFGTDEVLAFLQSTIDSLEGDIVKDYEIEGASGHEEDLLTRGPLFTSILMPNTPANVAAVVKAREQAADWWLSWATDGQHDHRPGAPVNTQYVYDSKFKINAYGALLGEYKAMYGAEDGQKLAVGESGPLDEAYVGGGS</sequence>
<evidence type="ECO:0000313" key="3">
    <source>
        <dbReference type="EMBL" id="CAJ1966165.1"/>
    </source>
</evidence>
<keyword evidence="2" id="KW-0732">Signal</keyword>
<feature type="signal peptide" evidence="2">
    <location>
        <begin position="1"/>
        <end position="19"/>
    </location>
</feature>
<dbReference type="AlphaFoldDB" id="A0AAD2G896"/>
<feature type="compositionally biased region" description="Basic and acidic residues" evidence="1">
    <location>
        <begin position="54"/>
        <end position="68"/>
    </location>
</feature>
<feature type="region of interest" description="Disordered" evidence="1">
    <location>
        <begin position="90"/>
        <end position="130"/>
    </location>
</feature>
<proteinExistence type="predicted"/>
<feature type="compositionally biased region" description="Low complexity" evidence="1">
    <location>
        <begin position="90"/>
        <end position="110"/>
    </location>
</feature>